<comment type="caution">
    <text evidence="3">The sequence shown here is derived from an EMBL/GenBank/DDBJ whole genome shotgun (WGS) entry which is preliminary data.</text>
</comment>
<keyword evidence="4" id="KW-1185">Reference proteome</keyword>
<proteinExistence type="predicted"/>
<dbReference type="InterPro" id="IPR008613">
    <property type="entry name" value="Excalibur_Ca-bd_domain"/>
</dbReference>
<organism evidence="3 4">
    <name type="scientific">Leucobacter luti</name>
    <dbReference type="NCBI Taxonomy" id="340320"/>
    <lineage>
        <taxon>Bacteria</taxon>
        <taxon>Bacillati</taxon>
        <taxon>Actinomycetota</taxon>
        <taxon>Actinomycetes</taxon>
        <taxon>Micrococcales</taxon>
        <taxon>Microbacteriaceae</taxon>
        <taxon>Leucobacter</taxon>
    </lineage>
</organism>
<name>A0A4R6S380_9MICO</name>
<dbReference type="EMBL" id="SNYA01000003">
    <property type="protein sequence ID" value="TDP93125.1"/>
    <property type="molecule type" value="Genomic_DNA"/>
</dbReference>
<protein>
    <submittedName>
        <fullName evidence="3">Excalibur calcium-binding domain-containing protein</fullName>
    </submittedName>
</protein>
<dbReference type="Proteomes" id="UP000295601">
    <property type="component" value="Unassembled WGS sequence"/>
</dbReference>
<gene>
    <name evidence="3" type="ORF">EDF62_1100</name>
</gene>
<dbReference type="AlphaFoldDB" id="A0A4R6S380"/>
<evidence type="ECO:0000259" key="2">
    <source>
        <dbReference type="SMART" id="SM00894"/>
    </source>
</evidence>
<evidence type="ECO:0000313" key="3">
    <source>
        <dbReference type="EMBL" id="TDP93125.1"/>
    </source>
</evidence>
<feature type="region of interest" description="Disordered" evidence="1">
    <location>
        <begin position="34"/>
        <end position="61"/>
    </location>
</feature>
<evidence type="ECO:0000313" key="4">
    <source>
        <dbReference type="Proteomes" id="UP000295601"/>
    </source>
</evidence>
<sequence>MSTATPDSTPRGLVDTPPVTETTVYYQNCTAAREAGGAPVSIGGPGYGPHLDRDGDGVGCE</sequence>
<feature type="compositionally biased region" description="Basic and acidic residues" evidence="1">
    <location>
        <begin position="50"/>
        <end position="61"/>
    </location>
</feature>
<evidence type="ECO:0000256" key="1">
    <source>
        <dbReference type="SAM" id="MobiDB-lite"/>
    </source>
</evidence>
<reference evidence="3 4" key="1">
    <citation type="submission" date="2019-03" db="EMBL/GenBank/DDBJ databases">
        <title>Genomic analyses of the natural microbiome of Caenorhabditis elegans.</title>
        <authorList>
            <person name="Samuel B."/>
        </authorList>
    </citation>
    <scope>NUCLEOTIDE SEQUENCE [LARGE SCALE GENOMIC DNA]</scope>
    <source>
        <strain evidence="3 4">JUb18</strain>
    </source>
</reference>
<accession>A0A4R6S380</accession>
<feature type="domain" description="Excalibur calcium-binding" evidence="2">
    <location>
        <begin position="25"/>
        <end position="61"/>
    </location>
</feature>
<dbReference type="SMART" id="SM00894">
    <property type="entry name" value="Excalibur"/>
    <property type="match status" value="1"/>
</dbReference>
<dbReference type="Pfam" id="PF05901">
    <property type="entry name" value="Excalibur"/>
    <property type="match status" value="1"/>
</dbReference>